<feature type="compositionally biased region" description="Polar residues" evidence="1">
    <location>
        <begin position="496"/>
        <end position="514"/>
    </location>
</feature>
<reference evidence="4" key="1">
    <citation type="journal article" date="2020" name="Stud. Mycol.">
        <title>101 Dothideomycetes genomes: a test case for predicting lifestyles and emergence of pathogens.</title>
        <authorList>
            <person name="Haridas S."/>
            <person name="Albert R."/>
            <person name="Binder M."/>
            <person name="Bloem J."/>
            <person name="Labutti K."/>
            <person name="Salamov A."/>
            <person name="Andreopoulos B."/>
            <person name="Baker S."/>
            <person name="Barry K."/>
            <person name="Bills G."/>
            <person name="Bluhm B."/>
            <person name="Cannon C."/>
            <person name="Castanera R."/>
            <person name="Culley D."/>
            <person name="Daum C."/>
            <person name="Ezra D."/>
            <person name="Gonzalez J."/>
            <person name="Henrissat B."/>
            <person name="Kuo A."/>
            <person name="Liang C."/>
            <person name="Lipzen A."/>
            <person name="Lutzoni F."/>
            <person name="Magnuson J."/>
            <person name="Mondo S."/>
            <person name="Nolan M."/>
            <person name="Ohm R."/>
            <person name="Pangilinan J."/>
            <person name="Park H.-J."/>
            <person name="Ramirez L."/>
            <person name="Alfaro M."/>
            <person name="Sun H."/>
            <person name="Tritt A."/>
            <person name="Yoshinaga Y."/>
            <person name="Zwiers L.-H."/>
            <person name="Turgeon B."/>
            <person name="Goodwin S."/>
            <person name="Spatafora J."/>
            <person name="Crous P."/>
            <person name="Grigoriev I."/>
        </authorList>
    </citation>
    <scope>NUCLEOTIDE SEQUENCE</scope>
    <source>
        <strain evidence="4">ATCC 16933</strain>
    </source>
</reference>
<dbReference type="EMBL" id="MU001681">
    <property type="protein sequence ID" value="KAF2457085.1"/>
    <property type="molecule type" value="Genomic_DNA"/>
</dbReference>
<dbReference type="Pfam" id="PF07287">
    <property type="entry name" value="AtuA"/>
    <property type="match status" value="1"/>
</dbReference>
<name>A0A6A6NZB3_9PEZI</name>
<evidence type="ECO:0000256" key="1">
    <source>
        <dbReference type="SAM" id="MobiDB-lite"/>
    </source>
</evidence>
<feature type="domain" description="Acyclic terpene utilisation N-terminal" evidence="2">
    <location>
        <begin position="90"/>
        <end position="317"/>
    </location>
</feature>
<proteinExistence type="predicted"/>
<dbReference type="InterPro" id="IPR010839">
    <property type="entry name" value="AtuA_N"/>
</dbReference>
<feature type="domain" description="DUF4387" evidence="3">
    <location>
        <begin position="541"/>
        <end position="642"/>
    </location>
</feature>
<gene>
    <name evidence="4" type="ORF">BDY21DRAFT_385940</name>
</gene>
<feature type="region of interest" description="Disordered" evidence="1">
    <location>
        <begin position="495"/>
        <end position="517"/>
    </location>
</feature>
<evidence type="ECO:0000259" key="3">
    <source>
        <dbReference type="Pfam" id="PF14330"/>
    </source>
</evidence>
<sequence length="664" mass="71511">MSSSLEPVCHIVTPVGMLGYGLDAAQTEAEVSRFKATGVPTAIILDSGSTDGGPSKLALGGTSVPRSSYVRDLRKLLRLTRLCRVPLMFTSAGGAGTDENVREILGVIEELVAEIKDGSNKLKVNVLYAGVPKDLVRQRLRAGAITGCGPTVPPMTESDIDDAPIIVAQMGPEPLVDAMQRAPDFDVLVAGRAYDPSCYIAFADYCYRKDHPNGTANDKDSLARRIGGITHMGKIMECGGLCGEPKGGGACATVYMDGTFDIVPLNPSSRCTPVSVAAHTLYEKTRPDKLHGPGGYLDLTNSNMEQLDDGRTVRARGGVFFFSKDEGRRVYQAKLEGAKSVGYRSIYVGAHKDPILISQKDSFLSTIRHYVTMQHEGVPGTWELGFHVYGKGREGGEPGEICLVGEALGSTQELADSVAATAKVATIHAPYFGQKATSGNFAFGIGGKQIFPLGECAEFCVYHLMDLKDGEERLPAGGTGPLFRMETVIFGADQGVTPSSNGQTPPVENDTATASKKKSNMDEIYRRLASKMGPLPPNPTLGDAAKVIRSKNAGPYEITFDVMFELEEVYRAIKDSAILDDNVVANLFGISANQVIWSGFYDQARAYKVTIPRIRNGKPVPSGGFMEDDVHGSQMYLPLMHFKLPTKLGNRLQEIVSRHVNSKI</sequence>
<evidence type="ECO:0008006" key="6">
    <source>
        <dbReference type="Google" id="ProtNLM"/>
    </source>
</evidence>
<keyword evidence="5" id="KW-1185">Reference proteome</keyword>
<dbReference type="AlphaFoldDB" id="A0A6A6NZB3"/>
<dbReference type="OrthoDB" id="5863171at2759"/>
<protein>
    <recommendedName>
        <fullName evidence="6">Caib baif family enzyme</fullName>
    </recommendedName>
</protein>
<dbReference type="Proteomes" id="UP000799766">
    <property type="component" value="Unassembled WGS sequence"/>
</dbReference>
<dbReference type="InterPro" id="IPR025496">
    <property type="entry name" value="DUF4387"/>
</dbReference>
<evidence type="ECO:0000313" key="5">
    <source>
        <dbReference type="Proteomes" id="UP000799766"/>
    </source>
</evidence>
<accession>A0A6A6NZB3</accession>
<dbReference type="Pfam" id="PF14330">
    <property type="entry name" value="DUF4387"/>
    <property type="match status" value="1"/>
</dbReference>
<evidence type="ECO:0000313" key="4">
    <source>
        <dbReference type="EMBL" id="KAF2457085.1"/>
    </source>
</evidence>
<organism evidence="4 5">
    <name type="scientific">Lineolata rhizophorae</name>
    <dbReference type="NCBI Taxonomy" id="578093"/>
    <lineage>
        <taxon>Eukaryota</taxon>
        <taxon>Fungi</taxon>
        <taxon>Dikarya</taxon>
        <taxon>Ascomycota</taxon>
        <taxon>Pezizomycotina</taxon>
        <taxon>Dothideomycetes</taxon>
        <taxon>Dothideomycetes incertae sedis</taxon>
        <taxon>Lineolatales</taxon>
        <taxon>Lineolataceae</taxon>
        <taxon>Lineolata</taxon>
    </lineage>
</organism>
<evidence type="ECO:0000259" key="2">
    <source>
        <dbReference type="Pfam" id="PF07287"/>
    </source>
</evidence>